<accession>A0ABR3A071</accession>
<protein>
    <submittedName>
        <fullName evidence="8">Phosphatidylinositol:ceramide phosphoinositol transferase (IPC synthase)</fullName>
    </submittedName>
</protein>
<dbReference type="InterPro" id="IPR000326">
    <property type="entry name" value="PAP2/HPO"/>
</dbReference>
<keyword evidence="2 6" id="KW-0812">Transmembrane</keyword>
<organism evidence="8 9">
    <name type="scientific">Marasmius tenuissimus</name>
    <dbReference type="NCBI Taxonomy" id="585030"/>
    <lineage>
        <taxon>Eukaryota</taxon>
        <taxon>Fungi</taxon>
        <taxon>Dikarya</taxon>
        <taxon>Basidiomycota</taxon>
        <taxon>Agaricomycotina</taxon>
        <taxon>Agaricomycetes</taxon>
        <taxon>Agaricomycetidae</taxon>
        <taxon>Agaricales</taxon>
        <taxon>Marasmiineae</taxon>
        <taxon>Marasmiaceae</taxon>
        <taxon>Marasmius</taxon>
    </lineage>
</organism>
<evidence type="ECO:0000256" key="1">
    <source>
        <dbReference type="ARBA" id="ARBA00004141"/>
    </source>
</evidence>
<dbReference type="CDD" id="cd03386">
    <property type="entry name" value="PAP2_Aur1_like"/>
    <property type="match status" value="1"/>
</dbReference>
<dbReference type="Gene3D" id="1.20.144.10">
    <property type="entry name" value="Phosphatidic acid phosphatase type 2/haloperoxidase"/>
    <property type="match status" value="1"/>
</dbReference>
<dbReference type="PANTHER" id="PTHR31310:SF11">
    <property type="entry name" value="INOSITOL PHOSPHORYLCERAMIDE SYNTHASE CATALYTIC SUBUNIT AUR1"/>
    <property type="match status" value="1"/>
</dbReference>
<evidence type="ECO:0000256" key="2">
    <source>
        <dbReference type="ARBA" id="ARBA00022692"/>
    </source>
</evidence>
<dbReference type="PANTHER" id="PTHR31310">
    <property type="match status" value="1"/>
</dbReference>
<dbReference type="Proteomes" id="UP001437256">
    <property type="component" value="Unassembled WGS sequence"/>
</dbReference>
<feature type="transmembrane region" description="Helical" evidence="6">
    <location>
        <begin position="181"/>
        <end position="203"/>
    </location>
</feature>
<evidence type="ECO:0000256" key="4">
    <source>
        <dbReference type="ARBA" id="ARBA00023136"/>
    </source>
</evidence>
<feature type="compositionally biased region" description="Low complexity" evidence="5">
    <location>
        <begin position="431"/>
        <end position="449"/>
    </location>
</feature>
<dbReference type="SMART" id="SM00014">
    <property type="entry name" value="acidPPc"/>
    <property type="match status" value="1"/>
</dbReference>
<feature type="transmembrane region" description="Helical" evidence="6">
    <location>
        <begin position="148"/>
        <end position="169"/>
    </location>
</feature>
<dbReference type="GO" id="GO:0016740">
    <property type="term" value="F:transferase activity"/>
    <property type="evidence" value="ECO:0007669"/>
    <property type="project" value="UniProtKB-KW"/>
</dbReference>
<evidence type="ECO:0000259" key="7">
    <source>
        <dbReference type="SMART" id="SM00014"/>
    </source>
</evidence>
<dbReference type="Pfam" id="PF14378">
    <property type="entry name" value="PAP2_3"/>
    <property type="match status" value="1"/>
</dbReference>
<feature type="region of interest" description="Disordered" evidence="5">
    <location>
        <begin position="371"/>
        <end position="449"/>
    </location>
</feature>
<dbReference type="EMBL" id="JBBXMP010000030">
    <property type="protein sequence ID" value="KAL0067033.1"/>
    <property type="molecule type" value="Genomic_DNA"/>
</dbReference>
<feature type="transmembrane region" description="Helical" evidence="6">
    <location>
        <begin position="86"/>
        <end position="106"/>
    </location>
</feature>
<evidence type="ECO:0000313" key="8">
    <source>
        <dbReference type="EMBL" id="KAL0067033.1"/>
    </source>
</evidence>
<keyword evidence="8" id="KW-0808">Transferase</keyword>
<dbReference type="InterPro" id="IPR052185">
    <property type="entry name" value="IPC_Synthase-Related"/>
</dbReference>
<dbReference type="SUPFAM" id="SSF48317">
    <property type="entry name" value="Acid phosphatase/Vanadium-dependent haloperoxidase"/>
    <property type="match status" value="1"/>
</dbReference>
<feature type="transmembrane region" description="Helical" evidence="6">
    <location>
        <begin position="293"/>
        <end position="312"/>
    </location>
</feature>
<feature type="domain" description="Phosphatidic acid phosphatase type 2/haloperoxidase" evidence="7">
    <location>
        <begin position="173"/>
        <end position="312"/>
    </location>
</feature>
<keyword evidence="9" id="KW-1185">Reference proteome</keyword>
<proteinExistence type="predicted"/>
<evidence type="ECO:0000313" key="9">
    <source>
        <dbReference type="Proteomes" id="UP001437256"/>
    </source>
</evidence>
<sequence>MALSGMLQTLKVALTGAIGRLEKSLDPKDRLHKLQQHEFTWADSIYAFHLTLASFWIYLLPVPILLKFIAVALFTLGLFIPLTSQFLMPALPVLTYLLSFFSSRFLPSNWRPNISVVLLPTLESVLYGANISDILTRFTHPILDAIAWFPYGVLHYSLPFILAIFVWLFRHKSVLHLWSSTLGYLMLSGVLLQLIFPCAAPWYELVYGLTPANYDIKGSPGGLIRIDKMFHQNGYTTAFTNSPLVFGAFPSLHSGAATLEALFLSHFFPQTAKYAWGYAGILYWATMYLTHHYLVDVVGGACMATAFFYVFLPDELKHPSAATAPPTGLPGNAHRMGTQRSKYAIYDLEAPSSSSLNRGILSEVAAAADFELSSDEEEDPQEIRRPGSKASRSQSNERKGHRHTASIARLIRSDSDRRTGEEGWSPTIAPAELAAEGSSSRSASRLGRV</sequence>
<gene>
    <name evidence="8" type="primary">AUR1</name>
    <name evidence="8" type="ORF">AAF712_006023</name>
</gene>
<reference evidence="8 9" key="1">
    <citation type="submission" date="2024-05" db="EMBL/GenBank/DDBJ databases">
        <title>A draft genome resource for the thread blight pathogen Marasmius tenuissimus strain MS-2.</title>
        <authorList>
            <person name="Yulfo-Soto G.E."/>
            <person name="Baruah I.K."/>
            <person name="Amoako-Attah I."/>
            <person name="Bukari Y."/>
            <person name="Meinhardt L.W."/>
            <person name="Bailey B.A."/>
            <person name="Cohen S.P."/>
        </authorList>
    </citation>
    <scope>NUCLEOTIDE SEQUENCE [LARGE SCALE GENOMIC DNA]</scope>
    <source>
        <strain evidence="8 9">MS-2</strain>
    </source>
</reference>
<keyword evidence="3 6" id="KW-1133">Transmembrane helix</keyword>
<feature type="transmembrane region" description="Helical" evidence="6">
    <location>
        <begin position="55"/>
        <end position="79"/>
    </location>
</feature>
<feature type="compositionally biased region" description="Basic and acidic residues" evidence="5">
    <location>
        <begin position="411"/>
        <end position="421"/>
    </location>
</feature>
<evidence type="ECO:0000256" key="3">
    <source>
        <dbReference type="ARBA" id="ARBA00022989"/>
    </source>
</evidence>
<name>A0ABR3A071_9AGAR</name>
<evidence type="ECO:0000256" key="6">
    <source>
        <dbReference type="SAM" id="Phobius"/>
    </source>
</evidence>
<dbReference type="InterPro" id="IPR036938">
    <property type="entry name" value="PAP2/HPO_sf"/>
</dbReference>
<comment type="subcellular location">
    <subcellularLocation>
        <location evidence="1">Membrane</location>
        <topology evidence="1">Multi-pass membrane protein</topology>
    </subcellularLocation>
</comment>
<keyword evidence="4 6" id="KW-0472">Membrane</keyword>
<comment type="caution">
    <text evidence="8">The sequence shown here is derived from an EMBL/GenBank/DDBJ whole genome shotgun (WGS) entry which is preliminary data.</text>
</comment>
<dbReference type="InterPro" id="IPR026841">
    <property type="entry name" value="Aur1/Ipt1"/>
</dbReference>
<evidence type="ECO:0000256" key="5">
    <source>
        <dbReference type="SAM" id="MobiDB-lite"/>
    </source>
</evidence>